<dbReference type="InterPro" id="IPR002539">
    <property type="entry name" value="MaoC-like_dom"/>
</dbReference>
<evidence type="ECO:0000313" key="3">
    <source>
        <dbReference type="Proteomes" id="UP000184290"/>
    </source>
</evidence>
<feature type="domain" description="MaoC-like" evidence="1">
    <location>
        <begin position="17"/>
        <end position="109"/>
    </location>
</feature>
<sequence length="148" mass="16302">MQMFEDFPVGTRLPMGPYAVTRDEIVVFAQEYDPQPMHLDEGAAADSLLGGLSASGWHVCGMMMRMMCDAFIHSSSSQGSPGVDFVNWLAPVRPGDSLTGETEVLDARGSASRPHIGFLKLRTWLQNQAGERVIESEYSVMLHRREAA</sequence>
<evidence type="ECO:0000259" key="1">
    <source>
        <dbReference type="Pfam" id="PF01575"/>
    </source>
</evidence>
<name>A0ABY1IGT3_9HYPH</name>
<accession>A0ABY1IGT3</accession>
<dbReference type="Proteomes" id="UP000184290">
    <property type="component" value="Unassembled WGS sequence"/>
</dbReference>
<proteinExistence type="predicted"/>
<dbReference type="SUPFAM" id="SSF54637">
    <property type="entry name" value="Thioesterase/thiol ester dehydrase-isomerase"/>
    <property type="match status" value="1"/>
</dbReference>
<dbReference type="Gene3D" id="3.10.129.10">
    <property type="entry name" value="Hotdog Thioesterase"/>
    <property type="match status" value="1"/>
</dbReference>
<keyword evidence="3" id="KW-1185">Reference proteome</keyword>
<reference evidence="2 3" key="1">
    <citation type="submission" date="2016-11" db="EMBL/GenBank/DDBJ databases">
        <authorList>
            <person name="Varghese N."/>
            <person name="Submissions S."/>
        </authorList>
    </citation>
    <scope>NUCLEOTIDE SEQUENCE [LARGE SCALE GENOMIC DNA]</scope>
    <source>
        <strain evidence="2 3">DSM 21988</strain>
    </source>
</reference>
<dbReference type="CDD" id="cd03454">
    <property type="entry name" value="YdeM"/>
    <property type="match status" value="1"/>
</dbReference>
<dbReference type="InterPro" id="IPR029069">
    <property type="entry name" value="HotDog_dom_sf"/>
</dbReference>
<comment type="caution">
    <text evidence="2">The sequence shown here is derived from an EMBL/GenBank/DDBJ whole genome shotgun (WGS) entry which is preliminary data.</text>
</comment>
<protein>
    <submittedName>
        <fullName evidence="2">Acyl dehydratase</fullName>
    </submittedName>
</protein>
<gene>
    <name evidence="2" type="ORF">SAMN02745911_1813</name>
</gene>
<dbReference type="PANTHER" id="PTHR43664:SF1">
    <property type="entry name" value="BETA-METHYLMALYL-COA DEHYDRATASE"/>
    <property type="match status" value="1"/>
</dbReference>
<evidence type="ECO:0000313" key="2">
    <source>
        <dbReference type="EMBL" id="SHJ14511.1"/>
    </source>
</evidence>
<dbReference type="Pfam" id="PF01575">
    <property type="entry name" value="MaoC_dehydratas"/>
    <property type="match status" value="1"/>
</dbReference>
<dbReference type="EMBL" id="FQZC01000002">
    <property type="protein sequence ID" value="SHJ14511.1"/>
    <property type="molecule type" value="Genomic_DNA"/>
</dbReference>
<dbReference type="PANTHER" id="PTHR43664">
    <property type="entry name" value="MONOAMINE OXIDASE-RELATED"/>
    <property type="match status" value="1"/>
</dbReference>
<organism evidence="2 3">
    <name type="scientific">Aureimonas altamirensis DSM 21988</name>
    <dbReference type="NCBI Taxonomy" id="1121026"/>
    <lineage>
        <taxon>Bacteria</taxon>
        <taxon>Pseudomonadati</taxon>
        <taxon>Pseudomonadota</taxon>
        <taxon>Alphaproteobacteria</taxon>
        <taxon>Hyphomicrobiales</taxon>
        <taxon>Aurantimonadaceae</taxon>
        <taxon>Aureimonas</taxon>
    </lineage>
</organism>
<dbReference type="InterPro" id="IPR052342">
    <property type="entry name" value="MCH/BMMD"/>
</dbReference>